<dbReference type="PROSITE" id="PS50835">
    <property type="entry name" value="IG_LIKE"/>
    <property type="match status" value="1"/>
</dbReference>
<keyword evidence="3" id="KW-1185">Reference proteome</keyword>
<dbReference type="AlphaFoldDB" id="A0A443QCH0"/>
<dbReference type="InterPro" id="IPR013783">
    <property type="entry name" value="Ig-like_fold"/>
</dbReference>
<feature type="non-terminal residue" evidence="2">
    <location>
        <position position="97"/>
    </location>
</feature>
<dbReference type="CDD" id="cd00096">
    <property type="entry name" value="Ig"/>
    <property type="match status" value="1"/>
</dbReference>
<evidence type="ECO:0000259" key="1">
    <source>
        <dbReference type="PROSITE" id="PS50835"/>
    </source>
</evidence>
<dbReference type="EMBL" id="NCKU01010660">
    <property type="protein sequence ID" value="RWS00723.1"/>
    <property type="molecule type" value="Genomic_DNA"/>
</dbReference>
<dbReference type="Pfam" id="PF13927">
    <property type="entry name" value="Ig_3"/>
    <property type="match status" value="1"/>
</dbReference>
<organism evidence="2 3">
    <name type="scientific">Dinothrombium tinctorium</name>
    <dbReference type="NCBI Taxonomy" id="1965070"/>
    <lineage>
        <taxon>Eukaryota</taxon>
        <taxon>Metazoa</taxon>
        <taxon>Ecdysozoa</taxon>
        <taxon>Arthropoda</taxon>
        <taxon>Chelicerata</taxon>
        <taxon>Arachnida</taxon>
        <taxon>Acari</taxon>
        <taxon>Acariformes</taxon>
        <taxon>Trombidiformes</taxon>
        <taxon>Prostigmata</taxon>
        <taxon>Anystina</taxon>
        <taxon>Parasitengona</taxon>
        <taxon>Trombidioidea</taxon>
        <taxon>Trombidiidae</taxon>
        <taxon>Dinothrombium</taxon>
    </lineage>
</organism>
<sequence>PPKEVFITNEKGSRLEKIVGPFDEGSDVTVICEANGKPHPSITWWISDGTLLDDSYSIISQGTSRNELNLHSLNRSSLMLELICRASNTNISSPSES</sequence>
<dbReference type="InterPro" id="IPR036179">
    <property type="entry name" value="Ig-like_dom_sf"/>
</dbReference>
<dbReference type="STRING" id="1965070.A0A443QCH0"/>
<accession>A0A443QCH0</accession>
<dbReference type="PANTHER" id="PTHR23278:SF19">
    <property type="entry name" value="OBSCURIN"/>
    <property type="match status" value="1"/>
</dbReference>
<dbReference type="Gene3D" id="2.60.40.10">
    <property type="entry name" value="Immunoglobulins"/>
    <property type="match status" value="1"/>
</dbReference>
<name>A0A443QCH0_9ACAR</name>
<dbReference type="InterPro" id="IPR007110">
    <property type="entry name" value="Ig-like_dom"/>
</dbReference>
<dbReference type="SUPFAM" id="SSF48726">
    <property type="entry name" value="Immunoglobulin"/>
    <property type="match status" value="1"/>
</dbReference>
<protein>
    <submittedName>
        <fullName evidence="2">CD80-like C2-set immunoglobulin domain containing protein</fullName>
    </submittedName>
</protein>
<reference evidence="2 3" key="1">
    <citation type="journal article" date="2018" name="Gigascience">
        <title>Genomes of trombidid mites reveal novel predicted allergens and laterally-transferred genes associated with secondary metabolism.</title>
        <authorList>
            <person name="Dong X."/>
            <person name="Chaisiri K."/>
            <person name="Xia D."/>
            <person name="Armstrong S.D."/>
            <person name="Fang Y."/>
            <person name="Donnelly M.J."/>
            <person name="Kadowaki T."/>
            <person name="McGarry J.W."/>
            <person name="Darby A.C."/>
            <person name="Makepeace B.L."/>
        </authorList>
    </citation>
    <scope>NUCLEOTIDE SEQUENCE [LARGE SCALE GENOMIC DNA]</scope>
    <source>
        <strain evidence="2">UoL-WK</strain>
    </source>
</reference>
<dbReference type="PANTHER" id="PTHR23278">
    <property type="entry name" value="SIDESTEP PROTEIN"/>
    <property type="match status" value="1"/>
</dbReference>
<evidence type="ECO:0000313" key="3">
    <source>
        <dbReference type="Proteomes" id="UP000285301"/>
    </source>
</evidence>
<feature type="non-terminal residue" evidence="2">
    <location>
        <position position="1"/>
    </location>
</feature>
<evidence type="ECO:0000313" key="2">
    <source>
        <dbReference type="EMBL" id="RWS00723.1"/>
    </source>
</evidence>
<dbReference type="OrthoDB" id="6430706at2759"/>
<dbReference type="Proteomes" id="UP000285301">
    <property type="component" value="Unassembled WGS sequence"/>
</dbReference>
<proteinExistence type="predicted"/>
<feature type="domain" description="Ig-like" evidence="1">
    <location>
        <begin position="2"/>
        <end position="97"/>
    </location>
</feature>
<comment type="caution">
    <text evidence="2">The sequence shown here is derived from an EMBL/GenBank/DDBJ whole genome shotgun (WGS) entry which is preliminary data.</text>
</comment>
<gene>
    <name evidence="2" type="ORF">B4U79_02001</name>
</gene>